<keyword evidence="2" id="KW-1185">Reference proteome</keyword>
<dbReference type="Proteomes" id="UP000179627">
    <property type="component" value="Unassembled WGS sequence"/>
</dbReference>
<organism evidence="1 2">
    <name type="scientific">Parafrankia colletiae</name>
    <dbReference type="NCBI Taxonomy" id="573497"/>
    <lineage>
        <taxon>Bacteria</taxon>
        <taxon>Bacillati</taxon>
        <taxon>Actinomycetota</taxon>
        <taxon>Actinomycetes</taxon>
        <taxon>Frankiales</taxon>
        <taxon>Frankiaceae</taxon>
        <taxon>Parafrankia</taxon>
    </lineage>
</organism>
<accession>A0A1S1Q2L2</accession>
<sequence length="61" mass="6725">MAGRGEDALQRDVDAAIKAESHGLIDQRWSEPAGIVRFPQDHAAQVVLLDLTDRLCVLSRL</sequence>
<dbReference type="AlphaFoldDB" id="A0A1S1Q2L2"/>
<dbReference type="EMBL" id="MBLM01000184">
    <property type="protein sequence ID" value="OHV27836.1"/>
    <property type="molecule type" value="Genomic_DNA"/>
</dbReference>
<reference evidence="2" key="1">
    <citation type="submission" date="2016-07" db="EMBL/GenBank/DDBJ databases">
        <title>Sequence Frankia sp. strain CcI1.17.</title>
        <authorList>
            <person name="Ghodhbane-Gtari F."/>
            <person name="Swanson E."/>
            <person name="Gueddou A."/>
            <person name="Morris K."/>
            <person name="Hezbri K."/>
            <person name="Ktari A."/>
            <person name="Nouioui I."/>
            <person name="Abebe-Akele F."/>
            <person name="Simpson S."/>
            <person name="Thomas K."/>
            <person name="Gtari M."/>
            <person name="Tisa L.S."/>
            <person name="Hurst S."/>
        </authorList>
    </citation>
    <scope>NUCLEOTIDE SEQUENCE [LARGE SCALE GENOMIC DNA]</scope>
    <source>
        <strain evidence="2">Cc1.17</strain>
    </source>
</reference>
<gene>
    <name evidence="1" type="ORF">CC117_30895</name>
</gene>
<evidence type="ECO:0000313" key="2">
    <source>
        <dbReference type="Proteomes" id="UP000179627"/>
    </source>
</evidence>
<comment type="caution">
    <text evidence="1">The sequence shown here is derived from an EMBL/GenBank/DDBJ whole genome shotgun (WGS) entry which is preliminary data.</text>
</comment>
<name>A0A1S1Q2L2_9ACTN</name>
<proteinExistence type="predicted"/>
<protein>
    <submittedName>
        <fullName evidence="1">Uncharacterized protein</fullName>
    </submittedName>
</protein>
<evidence type="ECO:0000313" key="1">
    <source>
        <dbReference type="EMBL" id="OHV27836.1"/>
    </source>
</evidence>